<dbReference type="AlphaFoldDB" id="A0A067SKC8"/>
<dbReference type="PROSITE" id="PS50181">
    <property type="entry name" value="FBOX"/>
    <property type="match status" value="1"/>
</dbReference>
<sequence>MSQNDPQTTVEERAGLESSQCFASASDKPEASQPDTPTSNRLRLMVKPPPRKRPSKSRSRSAPIRNSSNDHLSSLPMELILETAKLLHPKDLLVLCRVNVRLRDVLLARSARSCWRETLNNVPRLPDCPSDLTEPQYASFMFETFCMACGTWSRRTCQTFPSLRLRLCKLCRPGNLINGTQLRTLFNTNDIKFHEILPSSNAYYDTDASADDFYFKPEAESVIQEYLDADGFNSLETFVQARNITTTRMIAEGKVIAGFLGSKVSMRWMRMRGIGRCG</sequence>
<gene>
    <name evidence="3" type="ORF">GALMADRAFT_272691</name>
</gene>
<dbReference type="CDD" id="cd09917">
    <property type="entry name" value="F-box_SF"/>
    <property type="match status" value="1"/>
</dbReference>
<evidence type="ECO:0000259" key="2">
    <source>
        <dbReference type="PROSITE" id="PS50181"/>
    </source>
</evidence>
<evidence type="ECO:0000313" key="3">
    <source>
        <dbReference type="EMBL" id="KDR68184.1"/>
    </source>
</evidence>
<dbReference type="SUPFAM" id="SSF81383">
    <property type="entry name" value="F-box domain"/>
    <property type="match status" value="1"/>
</dbReference>
<organism evidence="3 4">
    <name type="scientific">Galerina marginata (strain CBS 339.88)</name>
    <dbReference type="NCBI Taxonomy" id="685588"/>
    <lineage>
        <taxon>Eukaryota</taxon>
        <taxon>Fungi</taxon>
        <taxon>Dikarya</taxon>
        <taxon>Basidiomycota</taxon>
        <taxon>Agaricomycotina</taxon>
        <taxon>Agaricomycetes</taxon>
        <taxon>Agaricomycetidae</taxon>
        <taxon>Agaricales</taxon>
        <taxon>Agaricineae</taxon>
        <taxon>Strophariaceae</taxon>
        <taxon>Galerina</taxon>
    </lineage>
</organism>
<evidence type="ECO:0000256" key="1">
    <source>
        <dbReference type="SAM" id="MobiDB-lite"/>
    </source>
</evidence>
<name>A0A067SKC8_GALM3</name>
<dbReference type="InterPro" id="IPR001810">
    <property type="entry name" value="F-box_dom"/>
</dbReference>
<evidence type="ECO:0000313" key="4">
    <source>
        <dbReference type="Proteomes" id="UP000027222"/>
    </source>
</evidence>
<dbReference type="HOGENOM" id="CLU_087347_0_0_1"/>
<feature type="region of interest" description="Disordered" evidence="1">
    <location>
        <begin position="1"/>
        <end position="70"/>
    </location>
</feature>
<dbReference type="OrthoDB" id="2322499at2759"/>
<keyword evidence="4" id="KW-1185">Reference proteome</keyword>
<protein>
    <recommendedName>
        <fullName evidence="2">F-box domain-containing protein</fullName>
    </recommendedName>
</protein>
<dbReference type="InterPro" id="IPR036047">
    <property type="entry name" value="F-box-like_dom_sf"/>
</dbReference>
<proteinExistence type="predicted"/>
<reference evidence="4" key="1">
    <citation type="journal article" date="2014" name="Proc. Natl. Acad. Sci. U.S.A.">
        <title>Extensive sampling of basidiomycete genomes demonstrates inadequacy of the white-rot/brown-rot paradigm for wood decay fungi.</title>
        <authorList>
            <person name="Riley R."/>
            <person name="Salamov A.A."/>
            <person name="Brown D.W."/>
            <person name="Nagy L.G."/>
            <person name="Floudas D."/>
            <person name="Held B.W."/>
            <person name="Levasseur A."/>
            <person name="Lombard V."/>
            <person name="Morin E."/>
            <person name="Otillar R."/>
            <person name="Lindquist E.A."/>
            <person name="Sun H."/>
            <person name="LaButti K.M."/>
            <person name="Schmutz J."/>
            <person name="Jabbour D."/>
            <person name="Luo H."/>
            <person name="Baker S.E."/>
            <person name="Pisabarro A.G."/>
            <person name="Walton J.D."/>
            <person name="Blanchette R.A."/>
            <person name="Henrissat B."/>
            <person name="Martin F."/>
            <person name="Cullen D."/>
            <person name="Hibbett D.S."/>
            <person name="Grigoriev I.V."/>
        </authorList>
    </citation>
    <scope>NUCLEOTIDE SEQUENCE [LARGE SCALE GENOMIC DNA]</scope>
    <source>
        <strain evidence="4">CBS 339.88</strain>
    </source>
</reference>
<feature type="domain" description="F-box" evidence="2">
    <location>
        <begin position="69"/>
        <end position="118"/>
    </location>
</feature>
<dbReference type="Proteomes" id="UP000027222">
    <property type="component" value="Unassembled WGS sequence"/>
</dbReference>
<accession>A0A067SKC8</accession>
<feature type="compositionally biased region" description="Basic residues" evidence="1">
    <location>
        <begin position="49"/>
        <end position="59"/>
    </location>
</feature>
<dbReference type="EMBL" id="KL142409">
    <property type="protein sequence ID" value="KDR68184.1"/>
    <property type="molecule type" value="Genomic_DNA"/>
</dbReference>